<dbReference type="PROSITE" id="PS00893">
    <property type="entry name" value="NUDIX_BOX"/>
    <property type="match status" value="1"/>
</dbReference>
<dbReference type="PANTHER" id="PTHR43736:SF5">
    <property type="entry name" value="NUDIX HYDROLASE DOMAIN-CONTAINING PROTEIN"/>
    <property type="match status" value="1"/>
</dbReference>
<keyword evidence="2" id="KW-0378">Hydrolase</keyword>
<keyword evidence="3" id="KW-0812">Transmembrane</keyword>
<evidence type="ECO:0000256" key="1">
    <source>
        <dbReference type="ARBA" id="ARBA00001946"/>
    </source>
</evidence>
<dbReference type="EMBL" id="MJMG01000001">
    <property type="protein sequence ID" value="OEY87167.1"/>
    <property type="molecule type" value="Genomic_DNA"/>
</dbReference>
<feature type="transmembrane region" description="Helical" evidence="3">
    <location>
        <begin position="7"/>
        <end position="26"/>
    </location>
</feature>
<dbReference type="RefSeq" id="WP_148115200.1">
    <property type="nucleotide sequence ID" value="NZ_MJMG01000001.1"/>
</dbReference>
<comment type="caution">
    <text evidence="5">The sequence shown here is derived from an EMBL/GenBank/DDBJ whole genome shotgun (WGS) entry which is preliminary data.</text>
</comment>
<dbReference type="Gene3D" id="3.90.79.10">
    <property type="entry name" value="Nucleoside Triphosphate Pyrophosphohydrolase"/>
    <property type="match status" value="1"/>
</dbReference>
<dbReference type="InterPro" id="IPR020084">
    <property type="entry name" value="NUDIX_hydrolase_CS"/>
</dbReference>
<comment type="cofactor">
    <cofactor evidence="1">
        <name>Mg(2+)</name>
        <dbReference type="ChEBI" id="CHEBI:18420"/>
    </cofactor>
</comment>
<evidence type="ECO:0000259" key="4">
    <source>
        <dbReference type="PROSITE" id="PS51462"/>
    </source>
</evidence>
<evidence type="ECO:0000256" key="3">
    <source>
        <dbReference type="SAM" id="Phobius"/>
    </source>
</evidence>
<dbReference type="GO" id="GO:0016787">
    <property type="term" value="F:hydrolase activity"/>
    <property type="evidence" value="ECO:0007669"/>
    <property type="project" value="UniProtKB-KW"/>
</dbReference>
<accession>A0A1E7QL80</accession>
<dbReference type="AlphaFoldDB" id="A0A1E7QL80"/>
<dbReference type="SUPFAM" id="SSF55811">
    <property type="entry name" value="Nudix"/>
    <property type="match status" value="1"/>
</dbReference>
<dbReference type="Pfam" id="PF00293">
    <property type="entry name" value="NUDIX"/>
    <property type="match status" value="1"/>
</dbReference>
<dbReference type="OrthoDB" id="9761969at2"/>
<keyword evidence="3" id="KW-1133">Transmembrane helix</keyword>
<keyword evidence="3" id="KW-0472">Membrane</keyword>
<organism evidence="5 6">
    <name type="scientific">Wolbachia pipientis</name>
    <dbReference type="NCBI Taxonomy" id="955"/>
    <lineage>
        <taxon>Bacteria</taxon>
        <taxon>Pseudomonadati</taxon>
        <taxon>Pseudomonadota</taxon>
        <taxon>Alphaproteobacteria</taxon>
        <taxon>Rickettsiales</taxon>
        <taxon>Anaplasmataceae</taxon>
        <taxon>Wolbachieae</taxon>
        <taxon>Wolbachia</taxon>
    </lineage>
</organism>
<gene>
    <name evidence="5" type="ORF">BIY23_01680</name>
</gene>
<sequence length="204" mass="22846">MSKIYSNIVKYCITAVLSGISGYYYAIQYTKTNDKPILTVAGIVHICPGNKVALIERGKEPKGLAMFGGHVEARESPEHAFMRELQEELNITNVYNIKLVGIHGEFGRDPRQHSVEVTYSCATPQVPRAGSDAKSVAMYSLNEIKEKLQNDPTTFAFDHGKIIKHYLDNLSTCNPCSELSNVSLTNRIFDKHHIHSKSDLTYIK</sequence>
<dbReference type="InterPro" id="IPR015797">
    <property type="entry name" value="NUDIX_hydrolase-like_dom_sf"/>
</dbReference>
<evidence type="ECO:0000313" key="6">
    <source>
        <dbReference type="Proteomes" id="UP000175679"/>
    </source>
</evidence>
<protein>
    <recommendedName>
        <fullName evidence="4">Nudix hydrolase domain-containing protein</fullName>
    </recommendedName>
</protein>
<dbReference type="PANTHER" id="PTHR43736">
    <property type="entry name" value="ADP-RIBOSE PYROPHOSPHATASE"/>
    <property type="match status" value="1"/>
</dbReference>
<evidence type="ECO:0000256" key="2">
    <source>
        <dbReference type="ARBA" id="ARBA00022801"/>
    </source>
</evidence>
<dbReference type="Proteomes" id="UP000175679">
    <property type="component" value="Unassembled WGS sequence"/>
</dbReference>
<keyword evidence="6" id="KW-1185">Reference proteome</keyword>
<feature type="domain" description="Nudix hydrolase" evidence="4">
    <location>
        <begin position="36"/>
        <end position="163"/>
    </location>
</feature>
<proteinExistence type="predicted"/>
<dbReference type="CDD" id="cd18873">
    <property type="entry name" value="NUDIX_NadM_like"/>
    <property type="match status" value="1"/>
</dbReference>
<name>A0A1E7QL80_WOLPI</name>
<reference evidence="5 6" key="1">
    <citation type="submission" date="2016-09" db="EMBL/GenBank/DDBJ databases">
        <title>Genomic evidence for plant-parasitic nematodes as the earliest Wolbachia hosts.</title>
        <authorList>
            <person name="Brown A.M."/>
            <person name="Wasala S.K."/>
            <person name="Howe D.K."/>
            <person name="Peetz A.B."/>
            <person name="Zasada I.A."/>
            <person name="Denver D.R."/>
        </authorList>
    </citation>
    <scope>NUCLEOTIDE SEQUENCE [LARGE SCALE GENOMIC DNA]</scope>
    <source>
        <strain evidence="6">wPpe</strain>
    </source>
</reference>
<evidence type="ECO:0000313" key="5">
    <source>
        <dbReference type="EMBL" id="OEY87167.1"/>
    </source>
</evidence>
<dbReference type="PROSITE" id="PS51462">
    <property type="entry name" value="NUDIX"/>
    <property type="match status" value="1"/>
</dbReference>
<dbReference type="InterPro" id="IPR000086">
    <property type="entry name" value="NUDIX_hydrolase_dom"/>
</dbReference>